<keyword evidence="1" id="KW-0732">Signal</keyword>
<feature type="signal peptide" evidence="1">
    <location>
        <begin position="1"/>
        <end position="18"/>
    </location>
</feature>
<evidence type="ECO:0008006" key="4">
    <source>
        <dbReference type="Google" id="ProtNLM"/>
    </source>
</evidence>
<dbReference type="AlphaFoldDB" id="A0A9Q9EHV9"/>
<proteinExistence type="predicted"/>
<sequence>MNFITITTLLTLAIGTMAQQPQPQPQPEVKIYWNCDSSDQRCYYGRERSVPCSKEKPCKKNGNGCTPFDRNGDGKFDVADCSA</sequence>
<evidence type="ECO:0000313" key="3">
    <source>
        <dbReference type="Proteomes" id="UP001056384"/>
    </source>
</evidence>
<name>A0A9Q9EHV9_9PEZI</name>
<evidence type="ECO:0000313" key="2">
    <source>
        <dbReference type="EMBL" id="USW50372.1"/>
    </source>
</evidence>
<dbReference type="Proteomes" id="UP001056384">
    <property type="component" value="Chromosome 2"/>
</dbReference>
<gene>
    <name evidence="2" type="ORF">Slin15195_G036910</name>
</gene>
<reference evidence="2" key="1">
    <citation type="submission" date="2022-06" db="EMBL/GenBank/DDBJ databases">
        <title>Complete genome sequences of two strains of the flax pathogen Septoria linicola.</title>
        <authorList>
            <person name="Lapalu N."/>
            <person name="Simon A."/>
            <person name="Demenou B."/>
            <person name="Paumier D."/>
            <person name="Guillot M.-P."/>
            <person name="Gout L."/>
            <person name="Valade R."/>
        </authorList>
    </citation>
    <scope>NUCLEOTIDE SEQUENCE</scope>
    <source>
        <strain evidence="2">SE15195</strain>
    </source>
</reference>
<evidence type="ECO:0000256" key="1">
    <source>
        <dbReference type="SAM" id="SignalP"/>
    </source>
</evidence>
<accession>A0A9Q9EHV9</accession>
<keyword evidence="3" id="KW-1185">Reference proteome</keyword>
<dbReference type="EMBL" id="CP099419">
    <property type="protein sequence ID" value="USW50372.1"/>
    <property type="molecule type" value="Genomic_DNA"/>
</dbReference>
<protein>
    <recommendedName>
        <fullName evidence="4">EF-hand domain-containing protein</fullName>
    </recommendedName>
</protein>
<feature type="chain" id="PRO_5040241893" description="EF-hand domain-containing protein" evidence="1">
    <location>
        <begin position="19"/>
        <end position="83"/>
    </location>
</feature>
<organism evidence="2 3">
    <name type="scientific">Septoria linicola</name>
    <dbReference type="NCBI Taxonomy" id="215465"/>
    <lineage>
        <taxon>Eukaryota</taxon>
        <taxon>Fungi</taxon>
        <taxon>Dikarya</taxon>
        <taxon>Ascomycota</taxon>
        <taxon>Pezizomycotina</taxon>
        <taxon>Dothideomycetes</taxon>
        <taxon>Dothideomycetidae</taxon>
        <taxon>Mycosphaerellales</taxon>
        <taxon>Mycosphaerellaceae</taxon>
        <taxon>Septoria</taxon>
    </lineage>
</organism>